<accession>A0A1W2C3E7</accession>
<evidence type="ECO:0000256" key="11">
    <source>
        <dbReference type="PROSITE-ProRule" id="PRU01360"/>
    </source>
</evidence>
<dbReference type="GO" id="GO:0006826">
    <property type="term" value="P:iron ion transport"/>
    <property type="evidence" value="ECO:0007669"/>
    <property type="project" value="UniProtKB-KW"/>
</dbReference>
<protein>
    <submittedName>
        <fullName evidence="14">TonB-linked outer membrane protein, SusC/RagA family</fullName>
    </submittedName>
</protein>
<evidence type="ECO:0000256" key="1">
    <source>
        <dbReference type="ARBA" id="ARBA00004571"/>
    </source>
</evidence>
<keyword evidence="10 11" id="KW-0998">Cell outer membrane</keyword>
<dbReference type="InterPro" id="IPR023996">
    <property type="entry name" value="TonB-dep_OMP_SusC/RagA"/>
</dbReference>
<keyword evidence="6" id="KW-0408">Iron</keyword>
<keyword evidence="7" id="KW-0406">Ion transport</keyword>
<dbReference type="SUPFAM" id="SSF56935">
    <property type="entry name" value="Porins"/>
    <property type="match status" value="1"/>
</dbReference>
<evidence type="ECO:0000256" key="12">
    <source>
        <dbReference type="SAM" id="SignalP"/>
    </source>
</evidence>
<sequence>MSTKLRGLLVFCGILLGGILFAQEKTVTGTVTDANGFSLPDVSVKSSSGKEVFTDTDGNYSIQTNVGEVLTIESMGSEIVTVVVGASNSYNATLRESGTIELEGAVVTALGITREKKSLGYSSQQLNAEQVNSSPTNNFLNNLSGKVAGLEVKANSNFGGSTNIVLRGIKSITGNNQALIVVDGVPINNANLNSADAANGRVGIDFGNSASDIDPNNIESVNVLKGAAATALYGSQAANGAIMITTKKGKRNQALGISLNSTVSVGMIDKETFPKYQKQYGAGYDGINSFGSGDINGDGIDDILAPYGADASYGVAFDPNLMVYQWNAFAAGNPNFGMATPWMPAKNGPLEFFNNSYSYVNSLNLNGGDDVSSFNLTFTNNHETGILPNSKLNRNIINGNYSRDFSDKLNVSAFMTFTDQSTMGRNKLGYNDNVMTGFRQWWPINVDVLELRNEYFRDRQNVTWNPVNPIDGDMRPAYWNNPYWDVYENYNTDERTRVLTGAALSYDVTPNLNVLGRVTIDYSTDRQEQRKAVGSHAELFGLTAAVNATETSGYWLYTRNYLQQTYDLIATYKWDISDKFGANFLAGGTFTKSNSDEFEASTAGGLVIPGMYTLANSTVIIAPEEDEILYEKSGIYAQASFDFANTLFLEGSVRRDESTALPVANNDYAYFSVGTSFVLSELIKAEWLNFAKLRASYAEVGNDPAAGRLGFKINRGLLGTDPMADNSATFVDFNKLKPEKQKSWEAGIEMAFLKRRVSFDVSVYQMNTTDQLFAVPQSQSTGYSFSYVNAGETENKGIEVTLGLIPFRSENFEWNINVNWSKNQNKVVSLNEGRDNLQLATFQQTSLNATVGEAFGTIRGTDFAYDENGNRIVGEDGFYLIESNKVLGDIQADWVGGIYNKIRYKNLSVGFLIDIKQGGDLFSLDQAYGQYTGLYPNTVGLNHLGNPIRNPLDQGGGVILPGVKEVFDSEGNVTGYIQNDILTDFSIAENRYINYPQKEFIYDASYVKLREASISYTIPERLLQNTFVKGATLSAIGNNLWIIHKNVPFADPEAGTSSGNIQGYQAGVMPTTRVFSFNVKLNF</sequence>
<dbReference type="PANTHER" id="PTHR32552:SF81">
    <property type="entry name" value="TONB-DEPENDENT OUTER MEMBRANE RECEPTOR"/>
    <property type="match status" value="1"/>
</dbReference>
<evidence type="ECO:0000256" key="5">
    <source>
        <dbReference type="ARBA" id="ARBA00022692"/>
    </source>
</evidence>
<dbReference type="InterPro" id="IPR036942">
    <property type="entry name" value="Beta-barrel_TonB_sf"/>
</dbReference>
<evidence type="ECO:0000256" key="8">
    <source>
        <dbReference type="ARBA" id="ARBA00023077"/>
    </source>
</evidence>
<dbReference type="Pfam" id="PF07715">
    <property type="entry name" value="Plug"/>
    <property type="match status" value="1"/>
</dbReference>
<feature type="signal peptide" evidence="12">
    <location>
        <begin position="1"/>
        <end position="22"/>
    </location>
</feature>
<dbReference type="Proteomes" id="UP000192393">
    <property type="component" value="Unassembled WGS sequence"/>
</dbReference>
<keyword evidence="8" id="KW-0798">TonB box</keyword>
<dbReference type="NCBIfam" id="TIGR04057">
    <property type="entry name" value="SusC_RagA_signa"/>
    <property type="match status" value="1"/>
</dbReference>
<feature type="domain" description="TonB-dependent receptor plug" evidence="13">
    <location>
        <begin position="116"/>
        <end position="241"/>
    </location>
</feature>
<comment type="similarity">
    <text evidence="11">Belongs to the TonB-dependent receptor family.</text>
</comment>
<evidence type="ECO:0000256" key="3">
    <source>
        <dbReference type="ARBA" id="ARBA00022452"/>
    </source>
</evidence>
<dbReference type="AlphaFoldDB" id="A0A1W2C3E7"/>
<keyword evidence="4" id="KW-0410">Iron transport</keyword>
<dbReference type="SUPFAM" id="SSF49464">
    <property type="entry name" value="Carboxypeptidase regulatory domain-like"/>
    <property type="match status" value="1"/>
</dbReference>
<keyword evidence="12" id="KW-0732">Signal</keyword>
<evidence type="ECO:0000313" key="15">
    <source>
        <dbReference type="Proteomes" id="UP000192393"/>
    </source>
</evidence>
<reference evidence="14 15" key="1">
    <citation type="submission" date="2017-04" db="EMBL/GenBank/DDBJ databases">
        <authorList>
            <person name="Afonso C.L."/>
            <person name="Miller P.J."/>
            <person name="Scott M.A."/>
            <person name="Spackman E."/>
            <person name="Goraichik I."/>
            <person name="Dimitrov K.M."/>
            <person name="Suarez D.L."/>
            <person name="Swayne D.E."/>
        </authorList>
    </citation>
    <scope>NUCLEOTIDE SEQUENCE [LARGE SCALE GENOMIC DNA]</scope>
    <source>
        <strain evidence="14 15">CGMCC 1.12708</strain>
    </source>
</reference>
<dbReference type="NCBIfam" id="TIGR04056">
    <property type="entry name" value="OMP_RagA_SusC"/>
    <property type="match status" value="1"/>
</dbReference>
<evidence type="ECO:0000259" key="13">
    <source>
        <dbReference type="Pfam" id="PF07715"/>
    </source>
</evidence>
<organism evidence="14 15">
    <name type="scientific">Moheibacter sediminis</name>
    <dbReference type="NCBI Taxonomy" id="1434700"/>
    <lineage>
        <taxon>Bacteria</taxon>
        <taxon>Pseudomonadati</taxon>
        <taxon>Bacteroidota</taxon>
        <taxon>Flavobacteriia</taxon>
        <taxon>Flavobacteriales</taxon>
        <taxon>Weeksellaceae</taxon>
        <taxon>Moheibacter</taxon>
    </lineage>
</organism>
<dbReference type="GO" id="GO:0009279">
    <property type="term" value="C:cell outer membrane"/>
    <property type="evidence" value="ECO:0007669"/>
    <property type="project" value="UniProtKB-SubCell"/>
</dbReference>
<keyword evidence="5 11" id="KW-0812">Transmembrane</keyword>
<evidence type="ECO:0000256" key="2">
    <source>
        <dbReference type="ARBA" id="ARBA00022448"/>
    </source>
</evidence>
<comment type="subcellular location">
    <subcellularLocation>
        <location evidence="1 11">Cell outer membrane</location>
        <topology evidence="1 11">Multi-pass membrane protein</topology>
    </subcellularLocation>
</comment>
<keyword evidence="2 11" id="KW-0813">Transport</keyword>
<keyword evidence="3 11" id="KW-1134">Transmembrane beta strand</keyword>
<proteinExistence type="inferred from homology"/>
<dbReference type="InterPro" id="IPR037066">
    <property type="entry name" value="Plug_dom_sf"/>
</dbReference>
<evidence type="ECO:0000256" key="6">
    <source>
        <dbReference type="ARBA" id="ARBA00023004"/>
    </source>
</evidence>
<dbReference type="STRING" id="1434700.SAMN06296427_10887"/>
<dbReference type="RefSeq" id="WP_084017964.1">
    <property type="nucleotide sequence ID" value="NZ_FWXS01000008.1"/>
</dbReference>
<dbReference type="EMBL" id="FWXS01000008">
    <property type="protein sequence ID" value="SMC79422.1"/>
    <property type="molecule type" value="Genomic_DNA"/>
</dbReference>
<evidence type="ECO:0000313" key="14">
    <source>
        <dbReference type="EMBL" id="SMC79422.1"/>
    </source>
</evidence>
<name>A0A1W2C3E7_9FLAO</name>
<dbReference type="InterPro" id="IPR008969">
    <property type="entry name" value="CarboxyPept-like_regulatory"/>
</dbReference>
<evidence type="ECO:0000256" key="9">
    <source>
        <dbReference type="ARBA" id="ARBA00023136"/>
    </source>
</evidence>
<dbReference type="OrthoDB" id="9768177at2"/>
<keyword evidence="9 11" id="KW-0472">Membrane</keyword>
<evidence type="ECO:0000256" key="10">
    <source>
        <dbReference type="ARBA" id="ARBA00023237"/>
    </source>
</evidence>
<dbReference type="PROSITE" id="PS52016">
    <property type="entry name" value="TONB_DEPENDENT_REC_3"/>
    <property type="match status" value="1"/>
</dbReference>
<dbReference type="InterPro" id="IPR023997">
    <property type="entry name" value="TonB-dep_OMP_SusC/RagA_CS"/>
</dbReference>
<dbReference type="InterPro" id="IPR039426">
    <property type="entry name" value="TonB-dep_rcpt-like"/>
</dbReference>
<evidence type="ECO:0000256" key="7">
    <source>
        <dbReference type="ARBA" id="ARBA00023065"/>
    </source>
</evidence>
<evidence type="ECO:0000256" key="4">
    <source>
        <dbReference type="ARBA" id="ARBA00022496"/>
    </source>
</evidence>
<dbReference type="PANTHER" id="PTHR32552">
    <property type="entry name" value="FERRICHROME IRON RECEPTOR-RELATED"/>
    <property type="match status" value="1"/>
</dbReference>
<dbReference type="InterPro" id="IPR012910">
    <property type="entry name" value="Plug_dom"/>
</dbReference>
<keyword evidence="15" id="KW-1185">Reference proteome</keyword>
<gene>
    <name evidence="14" type="ORF">SAMN06296427_10887</name>
</gene>
<feature type="chain" id="PRO_5012303399" evidence="12">
    <location>
        <begin position="23"/>
        <end position="1083"/>
    </location>
</feature>
<dbReference type="Gene3D" id="2.40.170.20">
    <property type="entry name" value="TonB-dependent receptor, beta-barrel domain"/>
    <property type="match status" value="1"/>
</dbReference>
<dbReference type="Gene3D" id="2.170.130.10">
    <property type="entry name" value="TonB-dependent receptor, plug domain"/>
    <property type="match status" value="1"/>
</dbReference>